<organism evidence="1 2">
    <name type="scientific">Catharanthus roseus</name>
    <name type="common">Madagascar periwinkle</name>
    <name type="synonym">Vinca rosea</name>
    <dbReference type="NCBI Taxonomy" id="4058"/>
    <lineage>
        <taxon>Eukaryota</taxon>
        <taxon>Viridiplantae</taxon>
        <taxon>Streptophyta</taxon>
        <taxon>Embryophyta</taxon>
        <taxon>Tracheophyta</taxon>
        <taxon>Spermatophyta</taxon>
        <taxon>Magnoliopsida</taxon>
        <taxon>eudicotyledons</taxon>
        <taxon>Gunneridae</taxon>
        <taxon>Pentapetalae</taxon>
        <taxon>asterids</taxon>
        <taxon>lamiids</taxon>
        <taxon>Gentianales</taxon>
        <taxon>Apocynaceae</taxon>
        <taxon>Rauvolfioideae</taxon>
        <taxon>Vinceae</taxon>
        <taxon>Catharanthinae</taxon>
        <taxon>Catharanthus</taxon>
    </lineage>
</organism>
<keyword evidence="2" id="KW-1185">Reference proteome</keyword>
<name>A0ACB9ZXM0_CATRO</name>
<comment type="caution">
    <text evidence="1">The sequence shown here is derived from an EMBL/GenBank/DDBJ whole genome shotgun (WGS) entry which is preliminary data.</text>
</comment>
<reference evidence="2" key="1">
    <citation type="journal article" date="2023" name="Nat. Plants">
        <title>Single-cell RNA sequencing provides a high-resolution roadmap for understanding the multicellular compartmentation of specialized metabolism.</title>
        <authorList>
            <person name="Sun S."/>
            <person name="Shen X."/>
            <person name="Li Y."/>
            <person name="Li Y."/>
            <person name="Wang S."/>
            <person name="Li R."/>
            <person name="Zhang H."/>
            <person name="Shen G."/>
            <person name="Guo B."/>
            <person name="Wei J."/>
            <person name="Xu J."/>
            <person name="St-Pierre B."/>
            <person name="Chen S."/>
            <person name="Sun C."/>
        </authorList>
    </citation>
    <scope>NUCLEOTIDE SEQUENCE [LARGE SCALE GENOMIC DNA]</scope>
</reference>
<protein>
    <submittedName>
        <fullName evidence="1">Uncharacterized protein</fullName>
    </submittedName>
</protein>
<evidence type="ECO:0000313" key="1">
    <source>
        <dbReference type="EMBL" id="KAI5653061.1"/>
    </source>
</evidence>
<dbReference type="EMBL" id="CM044707">
    <property type="protein sequence ID" value="KAI5653061.1"/>
    <property type="molecule type" value="Genomic_DNA"/>
</dbReference>
<accession>A0ACB9ZXM0</accession>
<dbReference type="Proteomes" id="UP001060085">
    <property type="component" value="Linkage Group LG07"/>
</dbReference>
<proteinExistence type="predicted"/>
<sequence>MKKLKLQEDNDMITYLEDTLKSKIEEFDGQGKPPKLLTSAGTLGKASHLLLKISSTLPSPVFDWSVEATKSSKEVLHEGGDLGKVWNQFYLQLKIHIKVVLEKPPIEGQFDLNLVPPCSCTVNTFMVGYALNFYVHTTFDWPFKEARHFWNSFGVEKMFNKLEALLAYTLLRIESV</sequence>
<evidence type="ECO:0000313" key="2">
    <source>
        <dbReference type="Proteomes" id="UP001060085"/>
    </source>
</evidence>
<gene>
    <name evidence="1" type="ORF">M9H77_30248</name>
</gene>